<gene>
    <name evidence="2" type="ORF">CERZMDRAFT_102460</name>
</gene>
<name>A0A6A6F0W0_9PEZI</name>
<evidence type="ECO:0000256" key="1">
    <source>
        <dbReference type="SAM" id="MobiDB-lite"/>
    </source>
</evidence>
<feature type="region of interest" description="Disordered" evidence="1">
    <location>
        <begin position="1"/>
        <end position="60"/>
    </location>
</feature>
<dbReference type="Proteomes" id="UP000799539">
    <property type="component" value="Unassembled WGS sequence"/>
</dbReference>
<feature type="region of interest" description="Disordered" evidence="1">
    <location>
        <begin position="92"/>
        <end position="157"/>
    </location>
</feature>
<reference evidence="2" key="1">
    <citation type="journal article" date="2020" name="Stud. Mycol.">
        <title>101 Dothideomycetes genomes: a test case for predicting lifestyles and emergence of pathogens.</title>
        <authorList>
            <person name="Haridas S."/>
            <person name="Albert R."/>
            <person name="Binder M."/>
            <person name="Bloem J."/>
            <person name="Labutti K."/>
            <person name="Salamov A."/>
            <person name="Andreopoulos B."/>
            <person name="Baker S."/>
            <person name="Barry K."/>
            <person name="Bills G."/>
            <person name="Bluhm B."/>
            <person name="Cannon C."/>
            <person name="Castanera R."/>
            <person name="Culley D."/>
            <person name="Daum C."/>
            <person name="Ezra D."/>
            <person name="Gonzalez J."/>
            <person name="Henrissat B."/>
            <person name="Kuo A."/>
            <person name="Liang C."/>
            <person name="Lipzen A."/>
            <person name="Lutzoni F."/>
            <person name="Magnuson J."/>
            <person name="Mondo S."/>
            <person name="Nolan M."/>
            <person name="Ohm R."/>
            <person name="Pangilinan J."/>
            <person name="Park H.-J."/>
            <person name="Ramirez L."/>
            <person name="Alfaro M."/>
            <person name="Sun H."/>
            <person name="Tritt A."/>
            <person name="Yoshinaga Y."/>
            <person name="Zwiers L.-H."/>
            <person name="Turgeon B."/>
            <person name="Goodwin S."/>
            <person name="Spatafora J."/>
            <person name="Crous P."/>
            <person name="Grigoriev I."/>
        </authorList>
    </citation>
    <scope>NUCLEOTIDE SEQUENCE</scope>
    <source>
        <strain evidence="2">SCOH1-5</strain>
    </source>
</reference>
<organism evidence="2 3">
    <name type="scientific">Cercospora zeae-maydis SCOH1-5</name>
    <dbReference type="NCBI Taxonomy" id="717836"/>
    <lineage>
        <taxon>Eukaryota</taxon>
        <taxon>Fungi</taxon>
        <taxon>Dikarya</taxon>
        <taxon>Ascomycota</taxon>
        <taxon>Pezizomycotina</taxon>
        <taxon>Dothideomycetes</taxon>
        <taxon>Dothideomycetidae</taxon>
        <taxon>Mycosphaerellales</taxon>
        <taxon>Mycosphaerellaceae</taxon>
        <taxon>Cercospora</taxon>
    </lineage>
</organism>
<evidence type="ECO:0000313" key="3">
    <source>
        <dbReference type="Proteomes" id="UP000799539"/>
    </source>
</evidence>
<feature type="compositionally biased region" description="Basic and acidic residues" evidence="1">
    <location>
        <begin position="322"/>
        <end position="333"/>
    </location>
</feature>
<evidence type="ECO:0000313" key="2">
    <source>
        <dbReference type="EMBL" id="KAF2207366.1"/>
    </source>
</evidence>
<feature type="compositionally biased region" description="Low complexity" evidence="1">
    <location>
        <begin position="257"/>
        <end position="268"/>
    </location>
</feature>
<keyword evidence="3" id="KW-1185">Reference proteome</keyword>
<feature type="region of interest" description="Disordered" evidence="1">
    <location>
        <begin position="274"/>
        <end position="376"/>
    </location>
</feature>
<proteinExistence type="predicted"/>
<feature type="region of interest" description="Disordered" evidence="1">
    <location>
        <begin position="249"/>
        <end position="268"/>
    </location>
</feature>
<dbReference type="EMBL" id="ML992704">
    <property type="protein sequence ID" value="KAF2207366.1"/>
    <property type="molecule type" value="Genomic_DNA"/>
</dbReference>
<sequence length="376" mass="40990">MILGPYRNPPYRTPTPKSSLSPPPPHGTARNPSPKRKLHPDEGDTPMSATAAGPVRPLHVDTAWAPDGSLIVPDSPRSKVAERLKDLAIRQAQPVSAVASHQRHTASPSPRKKLRPNPQLRDLRGAVQARRLSEDAVQTPLHNAGQRIEIPDSESGNTTLVLEADETTGNDDDDVYARLPPTPLREIGIHDLHQAIGMVMSSEEDAESYQSQHRQSLDGVSPKNNKRMLSPPPPSPLGECFQSRHDTGESTVFFNKSPDSSFSDDATSFDPAALTWQDSEITGHEITSPDDDGEGINGIGFRPTPAIAYARSQKRRQQVEGWKAREAREARQKRLERRRGSGRSKSVVGSGTSLDGANDSLGSDDGTTRRTVRFAT</sequence>
<dbReference type="OrthoDB" id="5391950at2759"/>
<dbReference type="AlphaFoldDB" id="A0A6A6F0W0"/>
<feature type="region of interest" description="Disordered" evidence="1">
    <location>
        <begin position="202"/>
        <end position="243"/>
    </location>
</feature>
<protein>
    <submittedName>
        <fullName evidence="2">Uncharacterized protein</fullName>
    </submittedName>
</protein>
<accession>A0A6A6F0W0</accession>